<name>A0A2M7BPN3_9BACT</name>
<sequence>MEHTKLLTFRRERERIHYMGKPEESTQCLLSPKTEVINIYQQFAPEGAGKFVTNVSTTSEFVKKYKTTEYVMVDITEQARQKGVPISGPTFSVFKKAI</sequence>
<evidence type="ECO:0000313" key="1">
    <source>
        <dbReference type="EMBL" id="PIV07430.1"/>
    </source>
</evidence>
<accession>A0A2M7BPN3</accession>
<reference evidence="2" key="1">
    <citation type="submission" date="2017-09" db="EMBL/GenBank/DDBJ databases">
        <title>Depth-based differentiation of microbial function through sediment-hosted aquifers and enrichment of novel symbionts in the deep terrestrial subsurface.</title>
        <authorList>
            <person name="Probst A.J."/>
            <person name="Ladd B."/>
            <person name="Jarett J.K."/>
            <person name="Geller-Mcgrath D.E."/>
            <person name="Sieber C.M.K."/>
            <person name="Emerson J.B."/>
            <person name="Anantharaman K."/>
            <person name="Thomas B.C."/>
            <person name="Malmstrom R."/>
            <person name="Stieglmeier M."/>
            <person name="Klingl A."/>
            <person name="Woyke T."/>
            <person name="Ryan C.M."/>
            <person name="Banfield J.F."/>
        </authorList>
    </citation>
    <scope>NUCLEOTIDE SEQUENCE [LARGE SCALE GENOMIC DNA]</scope>
</reference>
<dbReference type="AlphaFoldDB" id="A0A2M7BPN3"/>
<comment type="caution">
    <text evidence="1">The sequence shown here is derived from an EMBL/GenBank/DDBJ whole genome shotgun (WGS) entry which is preliminary data.</text>
</comment>
<proteinExistence type="predicted"/>
<evidence type="ECO:0000313" key="2">
    <source>
        <dbReference type="Proteomes" id="UP000229191"/>
    </source>
</evidence>
<dbReference type="EMBL" id="PEVB01000067">
    <property type="protein sequence ID" value="PIV07430.1"/>
    <property type="molecule type" value="Genomic_DNA"/>
</dbReference>
<dbReference type="Proteomes" id="UP000229191">
    <property type="component" value="Unassembled WGS sequence"/>
</dbReference>
<gene>
    <name evidence="1" type="ORF">COS53_02380</name>
</gene>
<organism evidence="1 2">
    <name type="scientific">Candidatus Shapirobacteria bacterium CG03_land_8_20_14_0_80_35_14</name>
    <dbReference type="NCBI Taxonomy" id="1974878"/>
    <lineage>
        <taxon>Bacteria</taxon>
        <taxon>Candidatus Shapironibacteriota</taxon>
    </lineage>
</organism>
<protein>
    <submittedName>
        <fullName evidence="1">Uncharacterized protein</fullName>
    </submittedName>
</protein>